<accession>A0A420VTF4</accession>
<evidence type="ECO:0000313" key="2">
    <source>
        <dbReference type="EMBL" id="RKO69499.1"/>
    </source>
</evidence>
<dbReference type="AlphaFoldDB" id="A0A420VTF4"/>
<organism evidence="2 3">
    <name type="scientific">Sphingobacterium puteale</name>
    <dbReference type="NCBI Taxonomy" id="2420510"/>
    <lineage>
        <taxon>Bacteria</taxon>
        <taxon>Pseudomonadati</taxon>
        <taxon>Bacteroidota</taxon>
        <taxon>Sphingobacteriia</taxon>
        <taxon>Sphingobacteriales</taxon>
        <taxon>Sphingobacteriaceae</taxon>
        <taxon>Sphingobacterium</taxon>
    </lineage>
</organism>
<dbReference type="Pfam" id="PF05598">
    <property type="entry name" value="DUF772"/>
    <property type="match status" value="1"/>
</dbReference>
<evidence type="ECO:0000313" key="3">
    <source>
        <dbReference type="Proteomes" id="UP000282423"/>
    </source>
</evidence>
<dbReference type="Proteomes" id="UP000282423">
    <property type="component" value="Unassembled WGS sequence"/>
</dbReference>
<name>A0A420VTF4_9SPHI</name>
<comment type="caution">
    <text evidence="2">The sequence shown here is derived from an EMBL/GenBank/DDBJ whole genome shotgun (WGS) entry which is preliminary data.</text>
</comment>
<proteinExistence type="predicted"/>
<dbReference type="RefSeq" id="WP_147430512.1">
    <property type="nucleotide sequence ID" value="NZ_RBWS01000018.1"/>
</dbReference>
<feature type="domain" description="Transposase InsH N-terminal" evidence="1">
    <location>
        <begin position="34"/>
        <end position="108"/>
    </location>
</feature>
<sequence>MRKIQKLSELQPTLAFSEYDIFKQYESSFHLSELGRLYRSIPFSELAASLGQRENRVGRRSYFSGAGKVALMVLKSYTGLSDRDLVAQLNSNLHYQLFCGVRINPLKPLDNFKIVSEIRCELARKLDIGTLQRVLAGYWKAWFKDSHVLMSDATCYESDVRFPTDIKLLWECAEWLQGQLRSMAKLSGLRMPRNKFDKQRLRYRIYSKKRKRGKSETRVLKRSLLHLVGKLIGQCGDIMSLGTANLPARFHRRLSIIKKVLHQQRERFAGREVKGLIVSVDKDYIRPIVRGKESKGVEFGAKVNSIQIDGINFIEHLSFDAFHEGNRLPQCIDLQQS</sequence>
<gene>
    <name evidence="2" type="ORF">D7322_21080</name>
</gene>
<evidence type="ECO:0000259" key="1">
    <source>
        <dbReference type="Pfam" id="PF05598"/>
    </source>
</evidence>
<dbReference type="InterPro" id="IPR008490">
    <property type="entry name" value="Transposase_InsH_N"/>
</dbReference>
<protein>
    <submittedName>
        <fullName evidence="2">Transposase</fullName>
    </submittedName>
</protein>
<reference evidence="2 3" key="1">
    <citation type="submission" date="2018-10" db="EMBL/GenBank/DDBJ databases">
        <title>Sphingobacterium sp. M05W1-28.</title>
        <authorList>
            <person name="Cai H."/>
        </authorList>
    </citation>
    <scope>NUCLEOTIDE SEQUENCE [LARGE SCALE GENOMIC DNA]</scope>
    <source>
        <strain evidence="2 3">M05W1-28</strain>
    </source>
</reference>
<dbReference type="OrthoDB" id="1454687at2"/>
<keyword evidence="3" id="KW-1185">Reference proteome</keyword>
<feature type="non-terminal residue" evidence="2">
    <location>
        <position position="337"/>
    </location>
</feature>
<dbReference type="EMBL" id="RBWS01000018">
    <property type="protein sequence ID" value="RKO69499.1"/>
    <property type="molecule type" value="Genomic_DNA"/>
</dbReference>